<protein>
    <submittedName>
        <fullName evidence="1">Uncharacterized protein</fullName>
    </submittedName>
</protein>
<gene>
    <name evidence="1" type="ORF">MRB53_005734</name>
</gene>
<evidence type="ECO:0000313" key="1">
    <source>
        <dbReference type="EMBL" id="KAJ8643986.1"/>
    </source>
</evidence>
<proteinExistence type="predicted"/>
<sequence>MGVARYVLVVLGGGGVKQKKFKKLKHFPAIPDNHFDITTPMVVVEEMDRIEEFLQWVSYIFADGSLYEGTVWDDLAHGNGVYVSDEGLMRCTSEYGRCKQCKHQLPSWLLL</sequence>
<comment type="caution">
    <text evidence="1">The sequence shown here is derived from an EMBL/GenBank/DDBJ whole genome shotgun (WGS) entry which is preliminary data.</text>
</comment>
<dbReference type="Proteomes" id="UP001234297">
    <property type="component" value="Chromosome 2"/>
</dbReference>
<reference evidence="1 2" key="1">
    <citation type="journal article" date="2022" name="Hortic Res">
        <title>A haplotype resolved chromosomal level avocado genome allows analysis of novel avocado genes.</title>
        <authorList>
            <person name="Nath O."/>
            <person name="Fletcher S.J."/>
            <person name="Hayward A."/>
            <person name="Shaw L.M."/>
            <person name="Masouleh A.K."/>
            <person name="Furtado A."/>
            <person name="Henry R.J."/>
            <person name="Mitter N."/>
        </authorList>
    </citation>
    <scope>NUCLEOTIDE SEQUENCE [LARGE SCALE GENOMIC DNA]</scope>
    <source>
        <strain evidence="2">cv. Hass</strain>
    </source>
</reference>
<keyword evidence="2" id="KW-1185">Reference proteome</keyword>
<dbReference type="EMBL" id="CM056810">
    <property type="protein sequence ID" value="KAJ8643986.1"/>
    <property type="molecule type" value="Genomic_DNA"/>
</dbReference>
<organism evidence="1 2">
    <name type="scientific">Persea americana</name>
    <name type="common">Avocado</name>
    <dbReference type="NCBI Taxonomy" id="3435"/>
    <lineage>
        <taxon>Eukaryota</taxon>
        <taxon>Viridiplantae</taxon>
        <taxon>Streptophyta</taxon>
        <taxon>Embryophyta</taxon>
        <taxon>Tracheophyta</taxon>
        <taxon>Spermatophyta</taxon>
        <taxon>Magnoliopsida</taxon>
        <taxon>Magnoliidae</taxon>
        <taxon>Laurales</taxon>
        <taxon>Lauraceae</taxon>
        <taxon>Persea</taxon>
    </lineage>
</organism>
<accession>A0ACC2MF25</accession>
<evidence type="ECO:0000313" key="2">
    <source>
        <dbReference type="Proteomes" id="UP001234297"/>
    </source>
</evidence>
<name>A0ACC2MF25_PERAE</name>